<evidence type="ECO:0000256" key="5">
    <source>
        <dbReference type="ARBA" id="ARBA00022989"/>
    </source>
</evidence>
<evidence type="ECO:0000256" key="4">
    <source>
        <dbReference type="ARBA" id="ARBA00022692"/>
    </source>
</evidence>
<name>A0ABV6K8A0_9BACI</name>
<keyword evidence="5 7" id="KW-1133">Transmembrane helix</keyword>
<protein>
    <submittedName>
        <fullName evidence="8">DUF350 domain-containing protein</fullName>
    </submittedName>
</protein>
<dbReference type="InterPro" id="IPR007140">
    <property type="entry name" value="DUF350"/>
</dbReference>
<evidence type="ECO:0000256" key="1">
    <source>
        <dbReference type="ARBA" id="ARBA00004651"/>
    </source>
</evidence>
<proteinExistence type="inferred from homology"/>
<evidence type="ECO:0000313" key="8">
    <source>
        <dbReference type="EMBL" id="MFC0469484.1"/>
    </source>
</evidence>
<dbReference type="PANTHER" id="PTHR40043">
    <property type="entry name" value="UPF0719 INNER MEMBRANE PROTEIN YJFL"/>
    <property type="match status" value="1"/>
</dbReference>
<sequence length="137" mass="15567">MDVLFEYEWIRTIAYYSVSLLALILFLAIFEIVTSYRNWYEIKNGNIAVALATGGKIFGMANIFRHSIEHSDSLLTMLGWGVLGFLLLLFSYFMFEFLTPSFKVDEEIQRDNRAVGFIAMIISVGLSYVIGASIIGR</sequence>
<organism evidence="8 9">
    <name type="scientific">Halalkalibacter kiskunsagensis</name>
    <dbReference type="NCBI Taxonomy" id="1548599"/>
    <lineage>
        <taxon>Bacteria</taxon>
        <taxon>Bacillati</taxon>
        <taxon>Bacillota</taxon>
        <taxon>Bacilli</taxon>
        <taxon>Bacillales</taxon>
        <taxon>Bacillaceae</taxon>
        <taxon>Halalkalibacter</taxon>
    </lineage>
</organism>
<dbReference type="Pfam" id="PF03994">
    <property type="entry name" value="DUF350"/>
    <property type="match status" value="1"/>
</dbReference>
<feature type="transmembrane region" description="Helical" evidence="7">
    <location>
        <begin position="13"/>
        <end position="33"/>
    </location>
</feature>
<feature type="transmembrane region" description="Helical" evidence="7">
    <location>
        <begin position="74"/>
        <end position="95"/>
    </location>
</feature>
<gene>
    <name evidence="8" type="ORF">ACFFHM_02745</name>
</gene>
<dbReference type="EMBL" id="JBHLUX010000005">
    <property type="protein sequence ID" value="MFC0469484.1"/>
    <property type="molecule type" value="Genomic_DNA"/>
</dbReference>
<evidence type="ECO:0000256" key="7">
    <source>
        <dbReference type="SAM" id="Phobius"/>
    </source>
</evidence>
<evidence type="ECO:0000256" key="2">
    <source>
        <dbReference type="ARBA" id="ARBA00005779"/>
    </source>
</evidence>
<accession>A0ABV6K8A0</accession>
<dbReference type="Proteomes" id="UP001589838">
    <property type="component" value="Unassembled WGS sequence"/>
</dbReference>
<evidence type="ECO:0000313" key="9">
    <source>
        <dbReference type="Proteomes" id="UP001589838"/>
    </source>
</evidence>
<keyword evidence="4 7" id="KW-0812">Transmembrane</keyword>
<comment type="similarity">
    <text evidence="2">Belongs to the UPF0719 family.</text>
</comment>
<keyword evidence="3" id="KW-1003">Cell membrane</keyword>
<keyword evidence="6 7" id="KW-0472">Membrane</keyword>
<dbReference type="RefSeq" id="WP_335959321.1">
    <property type="nucleotide sequence ID" value="NZ_JAXBLX010000005.1"/>
</dbReference>
<dbReference type="PANTHER" id="PTHR40043:SF1">
    <property type="entry name" value="UPF0719 INNER MEMBRANE PROTEIN YJFL"/>
    <property type="match status" value="1"/>
</dbReference>
<comment type="subcellular location">
    <subcellularLocation>
        <location evidence="1">Cell membrane</location>
        <topology evidence="1">Multi-pass membrane protein</topology>
    </subcellularLocation>
</comment>
<evidence type="ECO:0000256" key="3">
    <source>
        <dbReference type="ARBA" id="ARBA00022475"/>
    </source>
</evidence>
<reference evidence="8 9" key="1">
    <citation type="submission" date="2024-09" db="EMBL/GenBank/DDBJ databases">
        <authorList>
            <person name="Sun Q."/>
            <person name="Mori K."/>
        </authorList>
    </citation>
    <scope>NUCLEOTIDE SEQUENCE [LARGE SCALE GENOMIC DNA]</scope>
    <source>
        <strain evidence="8 9">NCAIM B.02610</strain>
    </source>
</reference>
<comment type="caution">
    <text evidence="8">The sequence shown here is derived from an EMBL/GenBank/DDBJ whole genome shotgun (WGS) entry which is preliminary data.</text>
</comment>
<keyword evidence="9" id="KW-1185">Reference proteome</keyword>
<feature type="transmembrane region" description="Helical" evidence="7">
    <location>
        <begin position="115"/>
        <end position="135"/>
    </location>
</feature>
<evidence type="ECO:0000256" key="6">
    <source>
        <dbReference type="ARBA" id="ARBA00023136"/>
    </source>
</evidence>